<dbReference type="Pfam" id="PF06169">
    <property type="entry name" value="DUF982"/>
    <property type="match status" value="1"/>
</dbReference>
<dbReference type="Gene3D" id="6.10.250.730">
    <property type="match status" value="1"/>
</dbReference>
<dbReference type="AlphaFoldDB" id="A0A849VJB9"/>
<comment type="caution">
    <text evidence="2">The sequence shown here is derived from an EMBL/GenBank/DDBJ whole genome shotgun (WGS) entry which is preliminary data.</text>
</comment>
<feature type="region of interest" description="Disordered" evidence="1">
    <location>
        <begin position="74"/>
        <end position="108"/>
    </location>
</feature>
<evidence type="ECO:0000313" key="2">
    <source>
        <dbReference type="EMBL" id="NTS29861.1"/>
    </source>
</evidence>
<dbReference type="Proteomes" id="UP000550508">
    <property type="component" value="Unassembled WGS sequence"/>
</dbReference>
<name>A0A849VJB9_9HYPH</name>
<proteinExistence type="predicted"/>
<dbReference type="EMBL" id="JABUMX010000001">
    <property type="protein sequence ID" value="NTS29861.1"/>
    <property type="molecule type" value="Genomic_DNA"/>
</dbReference>
<sequence>MIKSPRSGTIMNVSSVKQAADLLKHCWTKQCGPLYEEAKAVCAKALDGEATARAARFAFVEAAKEVDAFVEEKTEASAAHRPANDKVNAAAFSVEDEAAQPHHHDRAR</sequence>
<accession>A0A849VJB9</accession>
<evidence type="ECO:0000256" key="1">
    <source>
        <dbReference type="SAM" id="MobiDB-lite"/>
    </source>
</evidence>
<keyword evidence="3" id="KW-1185">Reference proteome</keyword>
<dbReference type="InterPro" id="IPR010385">
    <property type="entry name" value="DUF982"/>
</dbReference>
<gene>
    <name evidence="2" type="ORF">HQ945_01210</name>
</gene>
<organism evidence="2 3">
    <name type="scientific">Phyllobacterium pellucidum</name>
    <dbReference type="NCBI Taxonomy" id="2740464"/>
    <lineage>
        <taxon>Bacteria</taxon>
        <taxon>Pseudomonadati</taxon>
        <taxon>Pseudomonadota</taxon>
        <taxon>Alphaproteobacteria</taxon>
        <taxon>Hyphomicrobiales</taxon>
        <taxon>Phyllobacteriaceae</taxon>
        <taxon>Phyllobacterium</taxon>
    </lineage>
</organism>
<dbReference type="RefSeq" id="WP_162737125.1">
    <property type="nucleotide sequence ID" value="NZ_JABUMX010000001.1"/>
</dbReference>
<reference evidence="2 3" key="1">
    <citation type="submission" date="2020-05" db="EMBL/GenBank/DDBJ databases">
        <authorList>
            <person name="Kim M.K."/>
        </authorList>
    </citation>
    <scope>NUCLEOTIDE SEQUENCE [LARGE SCALE GENOMIC DNA]</scope>
    <source>
        <strain evidence="2 3">BT25</strain>
    </source>
</reference>
<evidence type="ECO:0000313" key="3">
    <source>
        <dbReference type="Proteomes" id="UP000550508"/>
    </source>
</evidence>
<protein>
    <submittedName>
        <fullName evidence="2">DUF982 domain-containing protein</fullName>
    </submittedName>
</protein>